<dbReference type="PANTHER" id="PTHR32322">
    <property type="entry name" value="INNER MEMBRANE TRANSPORTER"/>
    <property type="match status" value="1"/>
</dbReference>
<feature type="transmembrane region" description="Helical" evidence="7">
    <location>
        <begin position="220"/>
        <end position="240"/>
    </location>
</feature>
<comment type="subcellular location">
    <subcellularLocation>
        <location evidence="1">Membrane</location>
        <topology evidence="1">Multi-pass membrane protein</topology>
    </subcellularLocation>
</comment>
<comment type="similarity">
    <text evidence="2">Belongs to the EamA transporter family.</text>
</comment>
<feature type="transmembrane region" description="Helical" evidence="7">
    <location>
        <begin position="160"/>
        <end position="177"/>
    </location>
</feature>
<dbReference type="InterPro" id="IPR050638">
    <property type="entry name" value="AA-Vitamin_Transporters"/>
</dbReference>
<keyword evidence="10" id="KW-1185">Reference proteome</keyword>
<feature type="transmembrane region" description="Helical" evidence="7">
    <location>
        <begin position="79"/>
        <end position="98"/>
    </location>
</feature>
<evidence type="ECO:0000313" key="10">
    <source>
        <dbReference type="Proteomes" id="UP001156441"/>
    </source>
</evidence>
<evidence type="ECO:0000256" key="6">
    <source>
        <dbReference type="SAM" id="MobiDB-lite"/>
    </source>
</evidence>
<feature type="domain" description="EamA" evidence="8">
    <location>
        <begin position="158"/>
        <end position="290"/>
    </location>
</feature>
<protein>
    <submittedName>
        <fullName evidence="9">EamA family transporter</fullName>
    </submittedName>
</protein>
<evidence type="ECO:0000256" key="7">
    <source>
        <dbReference type="SAM" id="Phobius"/>
    </source>
</evidence>
<evidence type="ECO:0000259" key="8">
    <source>
        <dbReference type="Pfam" id="PF00892"/>
    </source>
</evidence>
<evidence type="ECO:0000256" key="1">
    <source>
        <dbReference type="ARBA" id="ARBA00004141"/>
    </source>
</evidence>
<feature type="compositionally biased region" description="Low complexity" evidence="6">
    <location>
        <begin position="302"/>
        <end position="317"/>
    </location>
</feature>
<feature type="transmembrane region" description="Helical" evidence="7">
    <location>
        <begin position="247"/>
        <end position="269"/>
    </location>
</feature>
<feature type="domain" description="EamA" evidence="8">
    <location>
        <begin position="20"/>
        <end position="148"/>
    </location>
</feature>
<dbReference type="InterPro" id="IPR037185">
    <property type="entry name" value="EmrE-like"/>
</dbReference>
<dbReference type="InterPro" id="IPR000620">
    <property type="entry name" value="EamA_dom"/>
</dbReference>
<dbReference type="EMBL" id="JAFFZE010000001">
    <property type="protein sequence ID" value="MCT2581518.1"/>
    <property type="molecule type" value="Genomic_DNA"/>
</dbReference>
<comment type="caution">
    <text evidence="9">The sequence shown here is derived from an EMBL/GenBank/DDBJ whole genome shotgun (WGS) entry which is preliminary data.</text>
</comment>
<reference evidence="9 10" key="1">
    <citation type="submission" date="2021-02" db="EMBL/GenBank/DDBJ databases">
        <title>Actinophytocola xerophila sp. nov., isolated from soil of cotton cropping field.</title>
        <authorList>
            <person name="Huang R."/>
            <person name="Chen X."/>
            <person name="Ge X."/>
            <person name="Liu W."/>
        </authorList>
    </citation>
    <scope>NUCLEOTIDE SEQUENCE [LARGE SCALE GENOMIC DNA]</scope>
    <source>
        <strain evidence="9 10">S1-96</strain>
    </source>
</reference>
<evidence type="ECO:0000256" key="3">
    <source>
        <dbReference type="ARBA" id="ARBA00022692"/>
    </source>
</evidence>
<accession>A0ABT2J0Y4</accession>
<keyword evidence="4 7" id="KW-1133">Transmembrane helix</keyword>
<feature type="region of interest" description="Disordered" evidence="6">
    <location>
        <begin position="298"/>
        <end position="323"/>
    </location>
</feature>
<dbReference type="PANTHER" id="PTHR32322:SF2">
    <property type="entry name" value="EAMA DOMAIN-CONTAINING PROTEIN"/>
    <property type="match status" value="1"/>
</dbReference>
<dbReference type="Proteomes" id="UP001156441">
    <property type="component" value="Unassembled WGS sequence"/>
</dbReference>
<keyword evidence="3 7" id="KW-0812">Transmembrane</keyword>
<feature type="transmembrane region" description="Helical" evidence="7">
    <location>
        <begin position="49"/>
        <end position="67"/>
    </location>
</feature>
<dbReference type="SUPFAM" id="SSF103481">
    <property type="entry name" value="Multidrug resistance efflux transporter EmrE"/>
    <property type="match status" value="2"/>
</dbReference>
<dbReference type="Gene3D" id="1.10.3730.20">
    <property type="match status" value="1"/>
</dbReference>
<organism evidence="9 10">
    <name type="scientific">Actinophytocola gossypii</name>
    <dbReference type="NCBI Taxonomy" id="2812003"/>
    <lineage>
        <taxon>Bacteria</taxon>
        <taxon>Bacillati</taxon>
        <taxon>Actinomycetota</taxon>
        <taxon>Actinomycetes</taxon>
        <taxon>Pseudonocardiales</taxon>
        <taxon>Pseudonocardiaceae</taxon>
    </lineage>
</organism>
<evidence type="ECO:0000256" key="5">
    <source>
        <dbReference type="ARBA" id="ARBA00023136"/>
    </source>
</evidence>
<feature type="transmembrane region" description="Helical" evidence="7">
    <location>
        <begin position="21"/>
        <end position="37"/>
    </location>
</feature>
<feature type="transmembrane region" description="Helical" evidence="7">
    <location>
        <begin position="189"/>
        <end position="208"/>
    </location>
</feature>
<keyword evidence="5 7" id="KW-0472">Membrane</keyword>
<sequence length="323" mass="33277">MPCQVAYREAILASVEATLRWALVTAVAPVAWGSNYFVTHEYLPAGHPFYGGLLRALPAGLVLLAVCRRLPAGVWWWRSLVLGVLNVGAFFVLIYVAATLLPTSVAATVMATSPVVMMAFAWLVLAQPPRAAQLAGAGIGLGGVALLLLTGLTAVDVRGVLASAGAMVMSSLGYVLAKKWSTGVDVLSLTSWQLVAGGLALLPVAVLVEGAPPALDGPAVLGFGYVAVVATALAFAAWFTGLRHLDAGTVGLVGLLNPVTGVLLGTVVAAEVLSARQWAGLLLVLGGIVLGSWVTRPDRTRPASGRPRCGRGPRPARTLAPGR</sequence>
<evidence type="ECO:0000256" key="4">
    <source>
        <dbReference type="ARBA" id="ARBA00022989"/>
    </source>
</evidence>
<feature type="transmembrane region" description="Helical" evidence="7">
    <location>
        <begin position="132"/>
        <end position="154"/>
    </location>
</feature>
<evidence type="ECO:0000313" key="9">
    <source>
        <dbReference type="EMBL" id="MCT2581518.1"/>
    </source>
</evidence>
<gene>
    <name evidence="9" type="ORF">JT362_00095</name>
</gene>
<proteinExistence type="inferred from homology"/>
<dbReference type="Pfam" id="PF00892">
    <property type="entry name" value="EamA"/>
    <property type="match status" value="2"/>
</dbReference>
<feature type="transmembrane region" description="Helical" evidence="7">
    <location>
        <begin position="104"/>
        <end position="125"/>
    </location>
</feature>
<evidence type="ECO:0000256" key="2">
    <source>
        <dbReference type="ARBA" id="ARBA00007362"/>
    </source>
</evidence>
<name>A0ABT2J0Y4_9PSEU</name>
<feature type="transmembrane region" description="Helical" evidence="7">
    <location>
        <begin position="275"/>
        <end position="294"/>
    </location>
</feature>